<sequence>MVMKAFLRAYEPASRAREFQSRIFWSQPPGKVPLYLRKKGDLAIFGSYCALLAISLVQSGFDVKELIVVSALFPSL</sequence>
<proteinExistence type="predicted"/>
<accession>A0AAD5SCW4</accession>
<gene>
    <name evidence="1" type="ORF">HK097_001072</name>
</gene>
<evidence type="ECO:0000313" key="1">
    <source>
        <dbReference type="EMBL" id="KAJ3045987.1"/>
    </source>
</evidence>
<keyword evidence="2" id="KW-1185">Reference proteome</keyword>
<evidence type="ECO:0000313" key="2">
    <source>
        <dbReference type="Proteomes" id="UP001212841"/>
    </source>
</evidence>
<organism evidence="1 2">
    <name type="scientific">Rhizophlyctis rosea</name>
    <dbReference type="NCBI Taxonomy" id="64517"/>
    <lineage>
        <taxon>Eukaryota</taxon>
        <taxon>Fungi</taxon>
        <taxon>Fungi incertae sedis</taxon>
        <taxon>Chytridiomycota</taxon>
        <taxon>Chytridiomycota incertae sedis</taxon>
        <taxon>Chytridiomycetes</taxon>
        <taxon>Rhizophlyctidales</taxon>
        <taxon>Rhizophlyctidaceae</taxon>
        <taxon>Rhizophlyctis</taxon>
    </lineage>
</organism>
<comment type="caution">
    <text evidence="1">The sequence shown here is derived from an EMBL/GenBank/DDBJ whole genome shotgun (WGS) entry which is preliminary data.</text>
</comment>
<reference evidence="1" key="1">
    <citation type="submission" date="2020-05" db="EMBL/GenBank/DDBJ databases">
        <title>Phylogenomic resolution of chytrid fungi.</title>
        <authorList>
            <person name="Stajich J.E."/>
            <person name="Amses K."/>
            <person name="Simmons R."/>
            <person name="Seto K."/>
            <person name="Myers J."/>
            <person name="Bonds A."/>
            <person name="Quandt C.A."/>
            <person name="Barry K."/>
            <person name="Liu P."/>
            <person name="Grigoriev I."/>
            <person name="Longcore J.E."/>
            <person name="James T.Y."/>
        </authorList>
    </citation>
    <scope>NUCLEOTIDE SEQUENCE</scope>
    <source>
        <strain evidence="1">JEL0318</strain>
    </source>
</reference>
<name>A0AAD5SCW4_9FUNG</name>
<protein>
    <submittedName>
        <fullName evidence="1">Uncharacterized protein</fullName>
    </submittedName>
</protein>
<dbReference type="EMBL" id="JADGJD010001202">
    <property type="protein sequence ID" value="KAJ3045987.1"/>
    <property type="molecule type" value="Genomic_DNA"/>
</dbReference>
<dbReference type="AlphaFoldDB" id="A0AAD5SCW4"/>
<dbReference type="Proteomes" id="UP001212841">
    <property type="component" value="Unassembled WGS sequence"/>
</dbReference>